<reference evidence="2" key="1">
    <citation type="submission" date="2021-03" db="EMBL/GenBank/DDBJ databases">
        <title>Whole genome shotgun sequence of Actinoplanes consettensis NBRC 14913.</title>
        <authorList>
            <person name="Komaki H."/>
            <person name="Tamura T."/>
        </authorList>
    </citation>
    <scope>NUCLEOTIDE SEQUENCE</scope>
    <source>
        <strain evidence="2">NBRC 14913</strain>
    </source>
</reference>
<feature type="domain" description="SnoaL-like" evidence="1">
    <location>
        <begin position="21"/>
        <end position="149"/>
    </location>
</feature>
<dbReference type="Gene3D" id="3.10.450.50">
    <property type="match status" value="1"/>
</dbReference>
<evidence type="ECO:0000259" key="1">
    <source>
        <dbReference type="Pfam" id="PF13577"/>
    </source>
</evidence>
<keyword evidence="3" id="KW-1185">Reference proteome</keyword>
<protein>
    <recommendedName>
        <fullName evidence="1">SnoaL-like domain-containing protein</fullName>
    </recommendedName>
</protein>
<dbReference type="AlphaFoldDB" id="A0A919SPX3"/>
<dbReference type="Proteomes" id="UP000680865">
    <property type="component" value="Unassembled WGS sequence"/>
</dbReference>
<evidence type="ECO:0000313" key="3">
    <source>
        <dbReference type="Proteomes" id="UP000680865"/>
    </source>
</evidence>
<dbReference type="SUPFAM" id="SSF54427">
    <property type="entry name" value="NTF2-like"/>
    <property type="match status" value="1"/>
</dbReference>
<sequence length="166" mass="17933">MGTGHSRADDRVMTNAVLQLLADKLAVTEALYRYAAGVDLKDEALFASSLAVDAISDNSPATAKIGLDYPAMHGRDTIVSAVLGSLAPFDTTHLVSNPRVTIDGDRAHLEAVVSAQHLPKIDHSRHLLMTNRYNVELIRQGDVWVLHRLTVDNTWLDGDPSVLAGA</sequence>
<gene>
    <name evidence="2" type="ORF">Aco04nite_48980</name>
</gene>
<organism evidence="2 3">
    <name type="scientific">Winogradskya consettensis</name>
    <dbReference type="NCBI Taxonomy" id="113560"/>
    <lineage>
        <taxon>Bacteria</taxon>
        <taxon>Bacillati</taxon>
        <taxon>Actinomycetota</taxon>
        <taxon>Actinomycetes</taxon>
        <taxon>Micromonosporales</taxon>
        <taxon>Micromonosporaceae</taxon>
        <taxon>Winogradskya</taxon>
    </lineage>
</organism>
<name>A0A919SPX3_9ACTN</name>
<proteinExistence type="predicted"/>
<dbReference type="EMBL" id="BOQP01000027">
    <property type="protein sequence ID" value="GIM76160.1"/>
    <property type="molecule type" value="Genomic_DNA"/>
</dbReference>
<evidence type="ECO:0000313" key="2">
    <source>
        <dbReference type="EMBL" id="GIM76160.1"/>
    </source>
</evidence>
<comment type="caution">
    <text evidence="2">The sequence shown here is derived from an EMBL/GenBank/DDBJ whole genome shotgun (WGS) entry which is preliminary data.</text>
</comment>
<dbReference type="CDD" id="cd00531">
    <property type="entry name" value="NTF2_like"/>
    <property type="match status" value="1"/>
</dbReference>
<accession>A0A919SPX3</accession>
<dbReference type="InterPro" id="IPR037401">
    <property type="entry name" value="SnoaL-like"/>
</dbReference>
<dbReference type="InterPro" id="IPR032710">
    <property type="entry name" value="NTF2-like_dom_sf"/>
</dbReference>
<dbReference type="Pfam" id="PF13577">
    <property type="entry name" value="SnoaL_4"/>
    <property type="match status" value="1"/>
</dbReference>